<keyword evidence="1" id="KW-0732">Signal</keyword>
<reference evidence="2" key="1">
    <citation type="submission" date="2021-01" db="EMBL/GenBank/DDBJ databases">
        <authorList>
            <person name="Corre E."/>
            <person name="Pelletier E."/>
            <person name="Niang G."/>
            <person name="Scheremetjew M."/>
            <person name="Finn R."/>
            <person name="Kale V."/>
            <person name="Holt S."/>
            <person name="Cochrane G."/>
            <person name="Meng A."/>
            <person name="Brown T."/>
            <person name="Cohen L."/>
        </authorList>
    </citation>
    <scope>NUCLEOTIDE SEQUENCE</scope>
    <source>
        <strain evidence="2">CCMP325</strain>
    </source>
</reference>
<evidence type="ECO:0008006" key="3">
    <source>
        <dbReference type="Google" id="ProtNLM"/>
    </source>
</evidence>
<dbReference type="EMBL" id="HBEO01028034">
    <property type="protein sequence ID" value="CAD8499803.1"/>
    <property type="molecule type" value="Transcribed_RNA"/>
</dbReference>
<accession>A0A7S0HSQ0</accession>
<sequence>MKTCLLCTFLRSYIAASNLYMTGRSVRMLTREKLLVEDTRHSIQLSHVQTLSQRNLVPGRTDAKWLMVLGKQDCIPMPSERIYVHMEGTANEGCVSLHMILRNFVHPNRDRCSRLQ</sequence>
<protein>
    <recommendedName>
        <fullName evidence="3">Secreted protein</fullName>
    </recommendedName>
</protein>
<organism evidence="2">
    <name type="scientific">Hanusia phi</name>
    <dbReference type="NCBI Taxonomy" id="3032"/>
    <lineage>
        <taxon>Eukaryota</taxon>
        <taxon>Cryptophyceae</taxon>
        <taxon>Pyrenomonadales</taxon>
        <taxon>Geminigeraceae</taxon>
        <taxon>Hanusia</taxon>
    </lineage>
</organism>
<name>A0A7S0HSQ0_9CRYP</name>
<proteinExistence type="predicted"/>
<dbReference type="AlphaFoldDB" id="A0A7S0HSQ0"/>
<feature type="signal peptide" evidence="1">
    <location>
        <begin position="1"/>
        <end position="16"/>
    </location>
</feature>
<gene>
    <name evidence="2" type="ORF">HPHI1048_LOCUS18988</name>
</gene>
<evidence type="ECO:0000313" key="2">
    <source>
        <dbReference type="EMBL" id="CAD8499803.1"/>
    </source>
</evidence>
<evidence type="ECO:0000256" key="1">
    <source>
        <dbReference type="SAM" id="SignalP"/>
    </source>
</evidence>
<feature type="chain" id="PRO_5030789800" description="Secreted protein" evidence="1">
    <location>
        <begin position="17"/>
        <end position="116"/>
    </location>
</feature>